<accession>M5ECX2</accession>
<dbReference type="Proteomes" id="UP000186303">
    <property type="component" value="Chromosome 8"/>
</dbReference>
<protein>
    <submittedName>
        <fullName evidence="2">Uncharacterized protein</fullName>
    </submittedName>
</protein>
<dbReference type="EMBL" id="LT671828">
    <property type="protein sequence ID" value="SHO80147.1"/>
    <property type="molecule type" value="Genomic_DNA"/>
</dbReference>
<evidence type="ECO:0000313" key="2">
    <source>
        <dbReference type="EMBL" id="SHO80147.1"/>
    </source>
</evidence>
<keyword evidence="1" id="KW-0378">Hydrolase</keyword>
<organism evidence="2 3">
    <name type="scientific">Malassezia sympodialis (strain ATCC 42132)</name>
    <name type="common">Atopic eczema-associated yeast</name>
    <dbReference type="NCBI Taxonomy" id="1230383"/>
    <lineage>
        <taxon>Eukaryota</taxon>
        <taxon>Fungi</taxon>
        <taxon>Dikarya</taxon>
        <taxon>Basidiomycota</taxon>
        <taxon>Ustilaginomycotina</taxon>
        <taxon>Malasseziomycetes</taxon>
        <taxon>Malasseziales</taxon>
        <taxon>Malasseziaceae</taxon>
        <taxon>Malassezia</taxon>
    </lineage>
</organism>
<dbReference type="PANTHER" id="PTHR31956:SF1">
    <property type="entry name" value="NON-SPECIFIC PHOSPHOLIPASE C1"/>
    <property type="match status" value="1"/>
</dbReference>
<evidence type="ECO:0000313" key="3">
    <source>
        <dbReference type="Proteomes" id="UP000186303"/>
    </source>
</evidence>
<dbReference type="OMA" id="PGEWIED"/>
<dbReference type="VEuPathDB" id="FungiDB:MSYG_4503"/>
<dbReference type="GO" id="GO:0042578">
    <property type="term" value="F:phosphoric ester hydrolase activity"/>
    <property type="evidence" value="ECO:0007669"/>
    <property type="project" value="UniProtKB-ARBA"/>
</dbReference>
<dbReference type="InterPro" id="IPR007312">
    <property type="entry name" value="Phosphoesterase"/>
</dbReference>
<name>M5ECX2_MALS4</name>
<dbReference type="STRING" id="1230383.M5ECX2"/>
<proteinExistence type="predicted"/>
<evidence type="ECO:0000256" key="1">
    <source>
        <dbReference type="ARBA" id="ARBA00022801"/>
    </source>
</evidence>
<dbReference type="PANTHER" id="PTHR31956">
    <property type="entry name" value="NON-SPECIFIC PHOSPHOLIPASE C4-RELATED"/>
    <property type="match status" value="1"/>
</dbReference>
<dbReference type="HOGENOM" id="CLU_008770_3_0_1"/>
<dbReference type="RefSeq" id="XP_018741403.1">
    <property type="nucleotide sequence ID" value="XM_018884778.1"/>
</dbReference>
<dbReference type="Pfam" id="PF04185">
    <property type="entry name" value="Phosphoesterase"/>
    <property type="match status" value="1"/>
</dbReference>
<dbReference type="InterPro" id="IPR017850">
    <property type="entry name" value="Alkaline_phosphatase_core_sf"/>
</dbReference>
<dbReference type="KEGG" id="msym:MSY001_2901"/>
<dbReference type="OrthoDB" id="5135119at2759"/>
<sequence>MVNLCSVLVGTLVFSALSAMAAEDWTNTKDLKKVKHIVLFMQENRAFDHYFGTMAGVRGFQDPNVHVSENTGKDVFHQPVDQSILAPKPPKDVHYLKPFYLNWAGGDWKEKTQCMLAGLNDWIFNHAAYDKGQIDRWALRNSAYSVGYFKEDDIPIQWKLADSFTVGDMYYESIIAMTIPNRVAFFTGTINPREGSNVPGSNEEMGGPVLDNVLIDGCRNFGAGPVTCYPLKWKTVPEHLQDAGISWQVYQDQDNFGDDALSYFQQYQDSAKNKGELARRGTSYPGLEKFYEDAKNGNLPEVSYIVAPQNLAEHPPFMPKDGGWLQAKVAEAVMNGKDWDSTVLMYNYDETGGWADHVMGPHPPKNVTSEWMVDPYLPINGNSPIGPGFRVPFYIVSPWTRGGHVFTEHASHESTILFMEEWGKAHGKPFHSKEVPDWRRSQLSNLVKAFDFSNKDTRVLNLPPQPTPSKDKILDRYNGGIVCLLKHIGLVFPPVPYGKQNSGNSMEVVKGYKSVRGDITEGRYLTLEANGRALSHANGKLGSSRVNSKRDDKNQLFVVHWLGSEPKDNSFHITTPQGVYVTKSMKLSKNKSDAASFSFTDMGNGAGYSVRDDASGKSLSIGKDGSLSLADGALVKIYSVTL</sequence>
<dbReference type="AlphaFoldDB" id="M5ECX2"/>
<reference evidence="3" key="1">
    <citation type="journal article" date="2017" name="Nucleic Acids Res.">
        <title>Proteogenomics produces comprehensive and highly accurate protein-coding gene annotation in a complete genome assembly of Malassezia sympodialis.</title>
        <authorList>
            <person name="Zhu Y."/>
            <person name="Engstroem P.G."/>
            <person name="Tellgren-Roth C."/>
            <person name="Baudo C.D."/>
            <person name="Kennell J.C."/>
            <person name="Sun S."/>
            <person name="Billmyre R.B."/>
            <person name="Schroeder M.S."/>
            <person name="Andersson A."/>
            <person name="Holm T."/>
            <person name="Sigurgeirsson B."/>
            <person name="Wu G."/>
            <person name="Sankaranarayanan S.R."/>
            <person name="Siddharthan R."/>
            <person name="Sanyal K."/>
            <person name="Lundeberg J."/>
            <person name="Nystedt B."/>
            <person name="Boekhout T."/>
            <person name="Dawson T.L. Jr."/>
            <person name="Heitman J."/>
            <person name="Scheynius A."/>
            <person name="Lehtioe J."/>
        </authorList>
    </citation>
    <scope>NUCLEOTIDE SEQUENCE [LARGE SCALE GENOMIC DNA]</scope>
    <source>
        <strain evidence="3">ATCC 42132</strain>
    </source>
</reference>
<gene>
    <name evidence="2" type="ORF">MSYG_4503</name>
</gene>
<dbReference type="Gene3D" id="3.40.720.10">
    <property type="entry name" value="Alkaline Phosphatase, subunit A"/>
    <property type="match status" value="2"/>
</dbReference>
<dbReference type="CDD" id="cd16014">
    <property type="entry name" value="PLC"/>
    <property type="match status" value="1"/>
</dbReference>
<keyword evidence="3" id="KW-1185">Reference proteome</keyword>